<dbReference type="VEuPathDB" id="FungiDB:F503_04171"/>
<proteinExistence type="predicted"/>
<sequence>MFTRAPTAIIKAKRHLFTPTMCTYYYLHRHHTPPCDRNIDYVMQYGFCDHAQMDPSTGVAIPCPNLYFDQEQSVDYNNPCAMGGCTSSPDCSSGACRLAELNGVWVCCKCRRGANLYRWCGHRMRSSPDTLCYHVCCKNCLTDEINIGLGLDVSIATSVGF</sequence>
<name>S3C503_OPHP1</name>
<dbReference type="eggNOG" id="ENOG502R0UX">
    <property type="taxonomic scope" value="Eukaryota"/>
</dbReference>
<dbReference type="EMBL" id="KE148148">
    <property type="protein sequence ID" value="EPE08584.1"/>
    <property type="molecule type" value="Genomic_DNA"/>
</dbReference>
<keyword evidence="2" id="KW-1185">Reference proteome</keyword>
<accession>S3C503</accession>
<dbReference type="AlphaFoldDB" id="S3C503"/>
<dbReference type="HOGENOM" id="CLU_120620_0_0_1"/>
<dbReference type="Proteomes" id="UP000016923">
    <property type="component" value="Unassembled WGS sequence"/>
</dbReference>
<protein>
    <submittedName>
        <fullName evidence="1">Uncharacterized protein</fullName>
    </submittedName>
</protein>
<gene>
    <name evidence="1" type="ORF">F503_04171</name>
</gene>
<dbReference type="OMA" id="WVCCKCK"/>
<reference evidence="1 2" key="1">
    <citation type="journal article" date="2013" name="BMC Genomics">
        <title>The genome and transcriptome of the pine saprophyte Ophiostoma piceae, and a comparison with the bark beetle-associated pine pathogen Grosmannia clavigera.</title>
        <authorList>
            <person name="Haridas S."/>
            <person name="Wang Y."/>
            <person name="Lim L."/>
            <person name="Massoumi Alamouti S."/>
            <person name="Jackman S."/>
            <person name="Docking R."/>
            <person name="Robertson G."/>
            <person name="Birol I."/>
            <person name="Bohlmann J."/>
            <person name="Breuil C."/>
        </authorList>
    </citation>
    <scope>NUCLEOTIDE SEQUENCE [LARGE SCALE GENOMIC DNA]</scope>
    <source>
        <strain evidence="1 2">UAMH 11346</strain>
    </source>
</reference>
<dbReference type="OrthoDB" id="5220127at2759"/>
<evidence type="ECO:0000313" key="2">
    <source>
        <dbReference type="Proteomes" id="UP000016923"/>
    </source>
</evidence>
<organism evidence="1 2">
    <name type="scientific">Ophiostoma piceae (strain UAMH 11346)</name>
    <name type="common">Sap stain fungus</name>
    <dbReference type="NCBI Taxonomy" id="1262450"/>
    <lineage>
        <taxon>Eukaryota</taxon>
        <taxon>Fungi</taxon>
        <taxon>Dikarya</taxon>
        <taxon>Ascomycota</taxon>
        <taxon>Pezizomycotina</taxon>
        <taxon>Sordariomycetes</taxon>
        <taxon>Sordariomycetidae</taxon>
        <taxon>Ophiostomatales</taxon>
        <taxon>Ophiostomataceae</taxon>
        <taxon>Ophiostoma</taxon>
    </lineage>
</organism>
<evidence type="ECO:0000313" key="1">
    <source>
        <dbReference type="EMBL" id="EPE08584.1"/>
    </source>
</evidence>